<dbReference type="AlphaFoldDB" id="A0A6N8IGN3"/>
<feature type="region of interest" description="Disordered" evidence="1">
    <location>
        <begin position="172"/>
        <end position="197"/>
    </location>
</feature>
<dbReference type="RefSeq" id="WP_157005077.1">
    <property type="nucleotide sequence ID" value="NZ_WPOC01000008.1"/>
</dbReference>
<dbReference type="EMBL" id="WPOC01000008">
    <property type="protein sequence ID" value="MVN14967.1"/>
    <property type="molecule type" value="Genomic_DNA"/>
</dbReference>
<organism evidence="2 3">
    <name type="scientific">Gordonibacter urolithinfaciens</name>
    <dbReference type="NCBI Taxonomy" id="1335613"/>
    <lineage>
        <taxon>Bacteria</taxon>
        <taxon>Bacillati</taxon>
        <taxon>Actinomycetota</taxon>
        <taxon>Coriobacteriia</taxon>
        <taxon>Eggerthellales</taxon>
        <taxon>Eggerthellaceae</taxon>
        <taxon>Gordonibacter</taxon>
    </lineage>
</organism>
<sequence length="294" mass="29796">MTTQEQITRLTEARNTLRNKAINLKLANIEPSSKMDAIATAFDGISNNGGVKAEVKEGDTYIIPEGYHNGSGSVSGVSGGGNYTLQDKTVTPTKSAQSVTPDDGSYGLSSVTVNPIPEAYQDVTSVTAGAGDVLATKTVVDATGKVVAGTMPNNGAVNAKLDATTKNYTVPKGYHDGTGSVSISTEEKSATPTKASQSVTPTAGKVLSKVTVAAIPAAYQDVTGVTATADKVLDGSVFVDSDGEAVEGTMANKGAVSATIDGLTVSSYTIPAGYHNGLGKVSLTNDIEAALAAI</sequence>
<name>A0A6N8IGN3_9ACTN</name>
<evidence type="ECO:0000313" key="2">
    <source>
        <dbReference type="EMBL" id="MVN14967.1"/>
    </source>
</evidence>
<dbReference type="Proteomes" id="UP000468327">
    <property type="component" value="Unassembled WGS sequence"/>
</dbReference>
<accession>A0A6N8IGN3</accession>
<protein>
    <submittedName>
        <fullName evidence="2">Uncharacterized protein</fullName>
    </submittedName>
</protein>
<feature type="compositionally biased region" description="Polar residues" evidence="1">
    <location>
        <begin position="179"/>
        <end position="197"/>
    </location>
</feature>
<evidence type="ECO:0000313" key="3">
    <source>
        <dbReference type="Proteomes" id="UP000468327"/>
    </source>
</evidence>
<gene>
    <name evidence="2" type="ORF">GO738_06305</name>
</gene>
<proteinExistence type="predicted"/>
<keyword evidence="3" id="KW-1185">Reference proteome</keyword>
<reference evidence="2 3" key="1">
    <citation type="submission" date="2019-11" db="EMBL/GenBank/DDBJ databases">
        <title>Whole genome shotgun sequencing (WGS) data from Adlercreutzia equolifaciens ResAG-91, Eggerthella lenta MRI-F36, MRI-F37, MRI-F40, ResAG-49, ResAG-88, ResAG-121, ResAG-145, and Gordonibacter sp. ResAG-5, ResAG-26, ResAG-43, ResAG-50, ResAG-59.</title>
        <authorList>
            <person name="Stoll D.A."/>
            <person name="Danylec N."/>
            <person name="Franz C.M.A.P."/>
            <person name="Huch M."/>
        </authorList>
    </citation>
    <scope>NUCLEOTIDE SEQUENCE [LARGE SCALE GENOMIC DNA]</scope>
    <source>
        <strain evidence="2 3">ResAG-59</strain>
    </source>
</reference>
<comment type="caution">
    <text evidence="2">The sequence shown here is derived from an EMBL/GenBank/DDBJ whole genome shotgun (WGS) entry which is preliminary data.</text>
</comment>
<evidence type="ECO:0000256" key="1">
    <source>
        <dbReference type="SAM" id="MobiDB-lite"/>
    </source>
</evidence>